<feature type="transmembrane region" description="Helical" evidence="1">
    <location>
        <begin position="98"/>
        <end position="116"/>
    </location>
</feature>
<dbReference type="EMBL" id="FOXO01000035">
    <property type="protein sequence ID" value="SFQ33602.1"/>
    <property type="molecule type" value="Genomic_DNA"/>
</dbReference>
<gene>
    <name evidence="2" type="ORF">SAMN04487928_13519</name>
</gene>
<dbReference type="RefSeq" id="WP_074891340.1">
    <property type="nucleotide sequence ID" value="NZ_FOXO01000035.1"/>
</dbReference>
<name>A0A1I5XNR7_9FIRM</name>
<reference evidence="3" key="1">
    <citation type="submission" date="2016-10" db="EMBL/GenBank/DDBJ databases">
        <authorList>
            <person name="Varghese N."/>
            <person name="Submissions S."/>
        </authorList>
    </citation>
    <scope>NUCLEOTIDE SEQUENCE [LARGE SCALE GENOMIC DNA]</scope>
    <source>
        <strain evidence="3">P18</strain>
    </source>
</reference>
<dbReference type="Proteomes" id="UP000182624">
    <property type="component" value="Unassembled WGS sequence"/>
</dbReference>
<keyword evidence="1" id="KW-0472">Membrane</keyword>
<proteinExistence type="predicted"/>
<feature type="transmembrane region" description="Helical" evidence="1">
    <location>
        <begin position="43"/>
        <end position="61"/>
    </location>
</feature>
<evidence type="ECO:0000313" key="3">
    <source>
        <dbReference type="Proteomes" id="UP000182624"/>
    </source>
</evidence>
<sequence>MSPEFYSRWKYHQKIGIFMLAVMQAFFSCVLICFNLFSNEGIVMIISFAIYMTFVVTLKLYDLYSRRVYDLIRVEAGVAIAIGLVASAVLFVQEGSSASIHAVFECLLTIVLYILWMNIMKFWLKRHFCPREYVCVGEGNESTSELMDLNHLDRNIFSSGKYFKSDDLQGITGYMQLFKIGFMVIAHVSLDTYRNMLGICHNYKAMAFLTEKPLLPEYEGSIREVYIGGRKLWLYLPQN</sequence>
<evidence type="ECO:0000313" key="2">
    <source>
        <dbReference type="EMBL" id="SFQ33602.1"/>
    </source>
</evidence>
<keyword evidence="1" id="KW-1133">Transmembrane helix</keyword>
<keyword evidence="3" id="KW-1185">Reference proteome</keyword>
<feature type="transmembrane region" description="Helical" evidence="1">
    <location>
        <begin position="73"/>
        <end position="92"/>
    </location>
</feature>
<keyword evidence="1" id="KW-0812">Transmembrane</keyword>
<feature type="transmembrane region" description="Helical" evidence="1">
    <location>
        <begin position="15"/>
        <end position="37"/>
    </location>
</feature>
<dbReference type="AlphaFoldDB" id="A0A1I5XNR7"/>
<accession>A0A1I5XNR7</accession>
<evidence type="ECO:0000256" key="1">
    <source>
        <dbReference type="SAM" id="Phobius"/>
    </source>
</evidence>
<organism evidence="2 3">
    <name type="scientific">Butyrivibrio proteoclasticus</name>
    <dbReference type="NCBI Taxonomy" id="43305"/>
    <lineage>
        <taxon>Bacteria</taxon>
        <taxon>Bacillati</taxon>
        <taxon>Bacillota</taxon>
        <taxon>Clostridia</taxon>
        <taxon>Lachnospirales</taxon>
        <taxon>Lachnospiraceae</taxon>
        <taxon>Butyrivibrio</taxon>
    </lineage>
</organism>
<protein>
    <submittedName>
        <fullName evidence="2">Uncharacterized protein</fullName>
    </submittedName>
</protein>